<dbReference type="STRING" id="1280514.AXFE_23490"/>
<dbReference type="EC" id="3.1.3.48" evidence="3"/>
<dbReference type="SUPFAM" id="SSF52799">
    <property type="entry name" value="(Phosphotyrosine protein) phosphatases II"/>
    <property type="match status" value="1"/>
</dbReference>
<protein>
    <submittedName>
        <fullName evidence="3">Tyrosine-protein phosphatase</fullName>
        <ecNumber evidence="3">3.1.3.48</ecNumber>
    </submittedName>
</protein>
<dbReference type="InterPro" id="IPR026893">
    <property type="entry name" value="Tyr/Ser_Pase_IphP-type"/>
</dbReference>
<feature type="compositionally biased region" description="Polar residues" evidence="2">
    <location>
        <begin position="1"/>
        <end position="15"/>
    </location>
</feature>
<dbReference type="PATRIC" id="fig|1280514.3.peg.3098"/>
<dbReference type="PANTHER" id="PTHR31126:SF1">
    <property type="entry name" value="TYROSINE SPECIFIC PROTEIN PHOSPHATASES DOMAIN-CONTAINING PROTEIN"/>
    <property type="match status" value="1"/>
</dbReference>
<dbReference type="InterPro" id="IPR029021">
    <property type="entry name" value="Prot-tyrosine_phosphatase-like"/>
</dbReference>
<gene>
    <name evidence="3" type="primary">iphP1</name>
    <name evidence="3" type="ORF">AXFE_23490</name>
</gene>
<evidence type="ECO:0000256" key="1">
    <source>
        <dbReference type="ARBA" id="ARBA00009580"/>
    </source>
</evidence>
<dbReference type="InterPro" id="IPR016130">
    <property type="entry name" value="Tyr_Pase_AS"/>
</dbReference>
<dbReference type="OrthoDB" id="1188001at2"/>
<dbReference type="GO" id="GO:0004725">
    <property type="term" value="F:protein tyrosine phosphatase activity"/>
    <property type="evidence" value="ECO:0007669"/>
    <property type="project" value="UniProtKB-EC"/>
</dbReference>
<reference evidence="3 4" key="1">
    <citation type="submission" date="2015-01" db="EMBL/GenBank/DDBJ databases">
        <title>Draft genome of the acidophilic iron oxidizer Acidithrix ferrooxidans strain Py-F3.</title>
        <authorList>
            <person name="Poehlein A."/>
            <person name="Eisen S."/>
            <person name="Schloemann M."/>
            <person name="Johnson B.D."/>
            <person name="Daniel R."/>
            <person name="Muehling M."/>
        </authorList>
    </citation>
    <scope>NUCLEOTIDE SEQUENCE [LARGE SCALE GENOMIC DNA]</scope>
    <source>
        <strain evidence="3 4">Py-F3</strain>
    </source>
</reference>
<organism evidence="3 4">
    <name type="scientific">Acidithrix ferrooxidans</name>
    <dbReference type="NCBI Taxonomy" id="1280514"/>
    <lineage>
        <taxon>Bacteria</taxon>
        <taxon>Bacillati</taxon>
        <taxon>Actinomycetota</taxon>
        <taxon>Acidimicrobiia</taxon>
        <taxon>Acidimicrobiales</taxon>
        <taxon>Acidimicrobiaceae</taxon>
        <taxon>Acidithrix</taxon>
    </lineage>
</organism>
<comment type="similarity">
    <text evidence="1">Belongs to the protein-tyrosine phosphatase family.</text>
</comment>
<dbReference type="PANTHER" id="PTHR31126">
    <property type="entry name" value="TYROSINE-PROTEIN PHOSPHATASE"/>
    <property type="match status" value="1"/>
</dbReference>
<evidence type="ECO:0000313" key="3">
    <source>
        <dbReference type="EMBL" id="KJF16770.1"/>
    </source>
</evidence>
<proteinExistence type="inferred from homology"/>
<dbReference type="AlphaFoldDB" id="A0A0D8HFM5"/>
<feature type="region of interest" description="Disordered" evidence="2">
    <location>
        <begin position="1"/>
        <end position="22"/>
    </location>
</feature>
<comment type="caution">
    <text evidence="3">The sequence shown here is derived from an EMBL/GenBank/DDBJ whole genome shotgun (WGS) entry which is preliminary data.</text>
</comment>
<accession>A0A0D8HFM5</accession>
<dbReference type="Pfam" id="PF13350">
    <property type="entry name" value="Y_phosphatase3"/>
    <property type="match status" value="1"/>
</dbReference>
<name>A0A0D8HFM5_9ACTN</name>
<dbReference type="Gene3D" id="3.90.190.10">
    <property type="entry name" value="Protein tyrosine phosphatase superfamily"/>
    <property type="match status" value="1"/>
</dbReference>
<dbReference type="Proteomes" id="UP000032360">
    <property type="component" value="Unassembled WGS sequence"/>
</dbReference>
<dbReference type="RefSeq" id="WP_052605961.1">
    <property type="nucleotide sequence ID" value="NZ_JXYS01000074.1"/>
</dbReference>
<dbReference type="PROSITE" id="PS00383">
    <property type="entry name" value="TYR_PHOSPHATASE_1"/>
    <property type="match status" value="1"/>
</dbReference>
<evidence type="ECO:0000313" key="4">
    <source>
        <dbReference type="Proteomes" id="UP000032360"/>
    </source>
</evidence>
<keyword evidence="4" id="KW-1185">Reference proteome</keyword>
<evidence type="ECO:0000256" key="2">
    <source>
        <dbReference type="SAM" id="MobiDB-lite"/>
    </source>
</evidence>
<dbReference type="EMBL" id="JXYS01000074">
    <property type="protein sequence ID" value="KJF16770.1"/>
    <property type="molecule type" value="Genomic_DNA"/>
</dbReference>
<sequence>MSTTQDKSKGQQGDPQPNRHIKMDGAFNFRDLGGYKTQNGGTVAWRKLFRSDDLFRLSDSDISLFDQIGIKTVIDLRTPQEATARGRFPLDKYSLNYLQRSLIDISADYSLAAGDGALNYIFERYTQILTEGSSGIAQVITTLAAAPSRPAVFHCAVGKDRTGLIAALCLSGLDVERQSIVEDYALTQKAVEEMLGWLDLQLPDVAKQIRALPQVVMGAKGEDMERVLAWIDQKYGSTHKYLTSIGVLESDLATFKASMII</sequence>
<keyword evidence="3" id="KW-0378">Hydrolase</keyword>